<dbReference type="EMBL" id="JANVFU010000011">
    <property type="protein sequence ID" value="KAJ3741882.1"/>
    <property type="molecule type" value="Genomic_DNA"/>
</dbReference>
<keyword evidence="4" id="KW-1185">Reference proteome</keyword>
<proteinExistence type="predicted"/>
<accession>A0A9W8NW01</accession>
<evidence type="ECO:0000259" key="2">
    <source>
        <dbReference type="Pfam" id="PF02900"/>
    </source>
</evidence>
<dbReference type="InterPro" id="IPR004183">
    <property type="entry name" value="Xdiol_dOase_suB"/>
</dbReference>
<gene>
    <name evidence="3" type="ORF">DFH05DRAFT_1503027</name>
</gene>
<dbReference type="Pfam" id="PF02900">
    <property type="entry name" value="LigB"/>
    <property type="match status" value="1"/>
</dbReference>
<keyword evidence="1" id="KW-0560">Oxidoreductase</keyword>
<dbReference type="PANTHER" id="PTHR30096">
    <property type="entry name" value="4,5-DOPA DIOXYGENASE EXTRADIOL-LIKE PROTEIN"/>
    <property type="match status" value="1"/>
</dbReference>
<sequence>MNYYEFPQESYELKFKSRGDKQLAERLVALYKEVAQTTSKLEWRGFEGPGLDHGVFVPFRLVFGEELALPVVQVSIDSSMSPEVNWDLGQVVKVLREENVHQFTLSRTSVPSHPTLRSPYTILSIRLSYMLCKSRM</sequence>
<dbReference type="Gene3D" id="3.40.830.10">
    <property type="entry name" value="LigB-like"/>
    <property type="match status" value="1"/>
</dbReference>
<evidence type="ECO:0000313" key="4">
    <source>
        <dbReference type="Proteomes" id="UP001142393"/>
    </source>
</evidence>
<protein>
    <submittedName>
        <fullName evidence="3">Extradiol ring-cleavage dioxygenase, class III enzyme, subunit B</fullName>
    </submittedName>
</protein>
<dbReference type="Proteomes" id="UP001142393">
    <property type="component" value="Unassembled WGS sequence"/>
</dbReference>
<dbReference type="GO" id="GO:0008198">
    <property type="term" value="F:ferrous iron binding"/>
    <property type="evidence" value="ECO:0007669"/>
    <property type="project" value="InterPro"/>
</dbReference>
<reference evidence="3 4" key="1">
    <citation type="journal article" date="2023" name="Proc. Natl. Acad. Sci. U.S.A.">
        <title>A global phylogenomic analysis of the shiitake genus Lentinula.</title>
        <authorList>
            <person name="Sierra-Patev S."/>
            <person name="Min B."/>
            <person name="Naranjo-Ortiz M."/>
            <person name="Looney B."/>
            <person name="Konkel Z."/>
            <person name="Slot J.C."/>
            <person name="Sakamoto Y."/>
            <person name="Steenwyk J.L."/>
            <person name="Rokas A."/>
            <person name="Carro J."/>
            <person name="Camarero S."/>
            <person name="Ferreira P."/>
            <person name="Molpeceres G."/>
            <person name="Ruiz-Duenas F.J."/>
            <person name="Serrano A."/>
            <person name="Henrissat B."/>
            <person name="Drula E."/>
            <person name="Hughes K.W."/>
            <person name="Mata J.L."/>
            <person name="Ishikawa N.K."/>
            <person name="Vargas-Isla R."/>
            <person name="Ushijima S."/>
            <person name="Smith C.A."/>
            <person name="Donoghue J."/>
            <person name="Ahrendt S."/>
            <person name="Andreopoulos W."/>
            <person name="He G."/>
            <person name="LaButti K."/>
            <person name="Lipzen A."/>
            <person name="Ng V."/>
            <person name="Riley R."/>
            <person name="Sandor L."/>
            <person name="Barry K."/>
            <person name="Martinez A.T."/>
            <person name="Xiao Y."/>
            <person name="Gibbons J.G."/>
            <person name="Terashima K."/>
            <person name="Grigoriev I.V."/>
            <person name="Hibbett D."/>
        </authorList>
    </citation>
    <scope>NUCLEOTIDE SEQUENCE [LARGE SCALE GENOMIC DNA]</scope>
    <source>
        <strain evidence="3 4">TFB7810</strain>
    </source>
</reference>
<evidence type="ECO:0000313" key="3">
    <source>
        <dbReference type="EMBL" id="KAJ3741882.1"/>
    </source>
</evidence>
<evidence type="ECO:0000256" key="1">
    <source>
        <dbReference type="ARBA" id="ARBA00023002"/>
    </source>
</evidence>
<keyword evidence="3" id="KW-0223">Dioxygenase</keyword>
<dbReference type="SUPFAM" id="SSF53213">
    <property type="entry name" value="LigB-like"/>
    <property type="match status" value="1"/>
</dbReference>
<feature type="domain" description="Extradiol ring-cleavage dioxygenase class III enzyme subunit B" evidence="2">
    <location>
        <begin position="6"/>
        <end position="98"/>
    </location>
</feature>
<organism evidence="3 4">
    <name type="scientific">Lentinula detonsa</name>
    <dbReference type="NCBI Taxonomy" id="2804962"/>
    <lineage>
        <taxon>Eukaryota</taxon>
        <taxon>Fungi</taxon>
        <taxon>Dikarya</taxon>
        <taxon>Basidiomycota</taxon>
        <taxon>Agaricomycotina</taxon>
        <taxon>Agaricomycetes</taxon>
        <taxon>Agaricomycetidae</taxon>
        <taxon>Agaricales</taxon>
        <taxon>Marasmiineae</taxon>
        <taxon>Omphalotaceae</taxon>
        <taxon>Lentinula</taxon>
    </lineage>
</organism>
<dbReference type="AlphaFoldDB" id="A0A9W8NW01"/>
<comment type="caution">
    <text evidence="3">The sequence shown here is derived from an EMBL/GenBank/DDBJ whole genome shotgun (WGS) entry which is preliminary data.</text>
</comment>
<name>A0A9W8NW01_9AGAR</name>
<dbReference type="GO" id="GO:0016702">
    <property type="term" value="F:oxidoreductase activity, acting on single donors with incorporation of molecular oxygen, incorporation of two atoms of oxygen"/>
    <property type="evidence" value="ECO:0007669"/>
    <property type="project" value="UniProtKB-ARBA"/>
</dbReference>
<dbReference type="PANTHER" id="PTHR30096:SF0">
    <property type="entry name" value="4,5-DOPA DIOXYGENASE EXTRADIOL-LIKE PROTEIN"/>
    <property type="match status" value="1"/>
</dbReference>